<evidence type="ECO:0000313" key="3">
    <source>
        <dbReference type="EMBL" id="EAR98001.2"/>
    </source>
</evidence>
<gene>
    <name evidence="3" type="ORF">TTHERM_00283900</name>
</gene>
<dbReference type="InParanoid" id="I7MEX8"/>
<feature type="region of interest" description="Disordered" evidence="1">
    <location>
        <begin position="118"/>
        <end position="140"/>
    </location>
</feature>
<name>I7MEX8_TETTS</name>
<feature type="domain" description="RNase H type-1" evidence="2">
    <location>
        <begin position="569"/>
        <end position="701"/>
    </location>
</feature>
<dbReference type="InterPro" id="IPR002156">
    <property type="entry name" value="RNaseH_domain"/>
</dbReference>
<dbReference type="Pfam" id="PF13456">
    <property type="entry name" value="RVT_3"/>
    <property type="match status" value="1"/>
</dbReference>
<dbReference type="OrthoDB" id="303039at2759"/>
<dbReference type="PROSITE" id="PS50879">
    <property type="entry name" value="RNASE_H_1"/>
    <property type="match status" value="1"/>
</dbReference>
<dbReference type="GeneID" id="7829794"/>
<dbReference type="InterPro" id="IPR012337">
    <property type="entry name" value="RNaseH-like_sf"/>
</dbReference>
<dbReference type="EMBL" id="GG662656">
    <property type="protein sequence ID" value="EAR98001.2"/>
    <property type="molecule type" value="Genomic_DNA"/>
</dbReference>
<dbReference type="GO" id="GO:0003676">
    <property type="term" value="F:nucleic acid binding"/>
    <property type="evidence" value="ECO:0007669"/>
    <property type="project" value="InterPro"/>
</dbReference>
<dbReference type="KEGG" id="tet:TTHERM_00283900"/>
<dbReference type="PANTHER" id="PTHR46387:SF2">
    <property type="entry name" value="RIBONUCLEASE HI"/>
    <property type="match status" value="1"/>
</dbReference>
<proteinExistence type="predicted"/>
<evidence type="ECO:0000259" key="2">
    <source>
        <dbReference type="PROSITE" id="PS50879"/>
    </source>
</evidence>
<dbReference type="InterPro" id="IPR036397">
    <property type="entry name" value="RNaseH_sf"/>
</dbReference>
<protein>
    <submittedName>
        <fullName evidence="3">RNase H family protein</fullName>
    </submittedName>
</protein>
<dbReference type="CDD" id="cd09279">
    <property type="entry name" value="RNase_HI_like"/>
    <property type="match status" value="1"/>
</dbReference>
<reference evidence="4" key="1">
    <citation type="journal article" date="2006" name="PLoS Biol.">
        <title>Macronuclear genome sequence of the ciliate Tetrahymena thermophila, a model eukaryote.</title>
        <authorList>
            <person name="Eisen J.A."/>
            <person name="Coyne R.S."/>
            <person name="Wu M."/>
            <person name="Wu D."/>
            <person name="Thiagarajan M."/>
            <person name="Wortman J.R."/>
            <person name="Badger J.H."/>
            <person name="Ren Q."/>
            <person name="Amedeo P."/>
            <person name="Jones K.M."/>
            <person name="Tallon L.J."/>
            <person name="Delcher A.L."/>
            <person name="Salzberg S.L."/>
            <person name="Silva J.C."/>
            <person name="Haas B.J."/>
            <person name="Majoros W.H."/>
            <person name="Farzad M."/>
            <person name="Carlton J.M."/>
            <person name="Smith R.K. Jr."/>
            <person name="Garg J."/>
            <person name="Pearlman R.E."/>
            <person name="Karrer K.M."/>
            <person name="Sun L."/>
            <person name="Manning G."/>
            <person name="Elde N.C."/>
            <person name="Turkewitz A.P."/>
            <person name="Asai D.J."/>
            <person name="Wilkes D.E."/>
            <person name="Wang Y."/>
            <person name="Cai H."/>
            <person name="Collins K."/>
            <person name="Stewart B.A."/>
            <person name="Lee S.R."/>
            <person name="Wilamowska K."/>
            <person name="Weinberg Z."/>
            <person name="Ruzzo W.L."/>
            <person name="Wloga D."/>
            <person name="Gaertig J."/>
            <person name="Frankel J."/>
            <person name="Tsao C.-C."/>
            <person name="Gorovsky M.A."/>
            <person name="Keeling P.J."/>
            <person name="Waller R.F."/>
            <person name="Patron N.J."/>
            <person name="Cherry J.M."/>
            <person name="Stover N.A."/>
            <person name="Krieger C.J."/>
            <person name="del Toro C."/>
            <person name="Ryder H.F."/>
            <person name="Williamson S.C."/>
            <person name="Barbeau R.A."/>
            <person name="Hamilton E.P."/>
            <person name="Orias E."/>
        </authorList>
    </citation>
    <scope>NUCLEOTIDE SEQUENCE [LARGE SCALE GENOMIC DNA]</scope>
    <source>
        <strain evidence="4">SB210</strain>
    </source>
</reference>
<feature type="compositionally biased region" description="Basic and acidic residues" evidence="1">
    <location>
        <begin position="355"/>
        <end position="376"/>
    </location>
</feature>
<dbReference type="RefSeq" id="XP_001018246.2">
    <property type="nucleotide sequence ID" value="XM_001018246.3"/>
</dbReference>
<dbReference type="SUPFAM" id="SSF53098">
    <property type="entry name" value="Ribonuclease H-like"/>
    <property type="match status" value="1"/>
</dbReference>
<dbReference type="GO" id="GO:0004523">
    <property type="term" value="F:RNA-DNA hybrid ribonuclease activity"/>
    <property type="evidence" value="ECO:0007669"/>
    <property type="project" value="InterPro"/>
</dbReference>
<evidence type="ECO:0000256" key="1">
    <source>
        <dbReference type="SAM" id="MobiDB-lite"/>
    </source>
</evidence>
<sequence length="701" mass="81092">MCYKCLPDHSLHSEQIVQLDNLSDKKNLDCQENINSSIDSNKNNKQGVSPLKVNSEFNGSPFMLNNLANLKINSSSQEPSDQNVKRSSVKNSFSKVKEFNSTSNIEEEILDQGQIKQKKKKSSISLDKPEKQIQLNNNTQSRKQEFRDVFVIKEENMDDDYTNCKIENGGNSHLKNTNALPQNGKKYSKESAQTKVFGTDMLSQISRQKGSSSQKNINQLLSQASTVSPSIQPVEKSMMDVISNTTNYYPQYPFYPPHNPYENPFQFSTNFNPGHQMTYPHPHPQGYPPNQVNAPFSHLYNQQHNFNNMPPYYPPTRSSYMPSFNHNYQQNHMLQEQETKEQYHTISDSSSSDKYFSKKDKLSNERSLQRNQMKNDKIDFVSSDESLQQQEQTATDFFQNGALSELIKQNENIQKICVYLRTLNDIKMSVCTKIEAMKNKFLQQIQMKEQDFSYAFLANTFNQNNNQVEENLKSYFAKIQQLNSFFEKNQLSYNPQAASKQKLSQIEQELDRMLFFTIEKIDQETLNQTKLIKQEHIDPFKDNSEYEELTQFYQNQPANIDAIKDKINFYSQCQLEFDGTSKGNPGRSGAGFIIKDLYTENKLLEYSVEVGTKTINQSEYLALIYGMYTCYKLGIKQLTIQGDSEVVIKHMLGVYQCRSQQLREYYNLAKILDELFHFKDYVQVKKELNTEADALANLALS</sequence>
<organism evidence="3 4">
    <name type="scientific">Tetrahymena thermophila (strain SB210)</name>
    <dbReference type="NCBI Taxonomy" id="312017"/>
    <lineage>
        <taxon>Eukaryota</taxon>
        <taxon>Sar</taxon>
        <taxon>Alveolata</taxon>
        <taxon>Ciliophora</taxon>
        <taxon>Intramacronucleata</taxon>
        <taxon>Oligohymenophorea</taxon>
        <taxon>Hymenostomatida</taxon>
        <taxon>Tetrahymenina</taxon>
        <taxon>Tetrahymenidae</taxon>
        <taxon>Tetrahymena</taxon>
    </lineage>
</organism>
<keyword evidence="4" id="KW-1185">Reference proteome</keyword>
<feature type="region of interest" description="Disordered" evidence="1">
    <location>
        <begin position="336"/>
        <end position="376"/>
    </location>
</feature>
<evidence type="ECO:0000313" key="4">
    <source>
        <dbReference type="Proteomes" id="UP000009168"/>
    </source>
</evidence>
<dbReference type="AlphaFoldDB" id="I7MEX8"/>
<accession>I7MEX8</accession>
<dbReference type="Gene3D" id="3.30.420.10">
    <property type="entry name" value="Ribonuclease H-like superfamily/Ribonuclease H"/>
    <property type="match status" value="1"/>
</dbReference>
<dbReference type="PANTHER" id="PTHR46387">
    <property type="entry name" value="POLYNUCLEOTIDYL TRANSFERASE, RIBONUCLEASE H-LIKE SUPERFAMILY PROTEIN"/>
    <property type="match status" value="1"/>
</dbReference>
<dbReference type="eggNOG" id="ENOG502S89Z">
    <property type="taxonomic scope" value="Eukaryota"/>
</dbReference>
<dbReference type="Proteomes" id="UP000009168">
    <property type="component" value="Unassembled WGS sequence"/>
</dbReference>